<proteinExistence type="predicted"/>
<name>A0A7I9UUR3_9ACTN</name>
<sequence length="414" mass="45476">MAVCEPGSPAHIITRYLGFICEDANPVVTLRNPADLANWTLPVLEVTIILGAVLALIHAIRRLRRDGDPTNLAIWIGSLVYLFIIEPPLYFPEWFGMQDAMGFMFAHNVFTVDFMYDRLPLYIVCFYPAMSQVAYEIVRALGFFDGRKWSALRGSLVVALVYQVFYEVFDQLGPQLKWWAWNVDEPFYRAPDGALGNPAAVPLFDSVPWSSVWLFATVSFAVLIFFCVVLVKNPTIRGTRVRGWSLTWRTVVAGALAVVSMPVLSITTAVFGRSEGANLGAQTVVFAVQVFGIWVVGLWLLAVQLRRLRAQPGLAAQPAREAAPFLRFFPWLFLGVHAVLWLVALPAYFGATDGITAPDASPIGNTPIGNLPYVIGCFVIAVGVLVLALRQARGDHVAGDPEASPTADLESSGM</sequence>
<feature type="transmembrane region" description="Helical" evidence="1">
    <location>
        <begin position="212"/>
        <end position="231"/>
    </location>
</feature>
<keyword evidence="1" id="KW-1133">Transmembrane helix</keyword>
<feature type="transmembrane region" description="Helical" evidence="1">
    <location>
        <begin position="251"/>
        <end position="272"/>
    </location>
</feature>
<feature type="transmembrane region" description="Helical" evidence="1">
    <location>
        <begin position="39"/>
        <end position="60"/>
    </location>
</feature>
<dbReference type="AlphaFoldDB" id="A0A7I9UUR3"/>
<organism evidence="2 3">
    <name type="scientific">Gordonia crocea</name>
    <dbReference type="NCBI Taxonomy" id="589162"/>
    <lineage>
        <taxon>Bacteria</taxon>
        <taxon>Bacillati</taxon>
        <taxon>Actinomycetota</taxon>
        <taxon>Actinomycetes</taxon>
        <taxon>Mycobacteriales</taxon>
        <taxon>Gordoniaceae</taxon>
        <taxon>Gordonia</taxon>
    </lineage>
</organism>
<accession>A0A7I9UUR3</accession>
<keyword evidence="3" id="KW-1185">Reference proteome</keyword>
<dbReference type="EMBL" id="BJOU01000001">
    <property type="protein sequence ID" value="GED96924.1"/>
    <property type="molecule type" value="Genomic_DNA"/>
</dbReference>
<protein>
    <submittedName>
        <fullName evidence="2">Uncharacterized protein</fullName>
    </submittedName>
</protein>
<feature type="transmembrane region" description="Helical" evidence="1">
    <location>
        <begin position="284"/>
        <end position="305"/>
    </location>
</feature>
<dbReference type="RefSeq" id="WP_228460682.1">
    <property type="nucleotide sequence ID" value="NZ_BJOU01000001.1"/>
</dbReference>
<evidence type="ECO:0000313" key="2">
    <source>
        <dbReference type="EMBL" id="GED96924.1"/>
    </source>
</evidence>
<keyword evidence="1" id="KW-0472">Membrane</keyword>
<evidence type="ECO:0000313" key="3">
    <source>
        <dbReference type="Proteomes" id="UP000444980"/>
    </source>
</evidence>
<keyword evidence="1" id="KW-0812">Transmembrane</keyword>
<reference evidence="3" key="1">
    <citation type="submission" date="2019-06" db="EMBL/GenBank/DDBJ databases">
        <title>Gordonia isolated from sludge of a wastewater treatment plant.</title>
        <authorList>
            <person name="Tamura T."/>
            <person name="Aoyama K."/>
            <person name="Kang Y."/>
            <person name="Saito S."/>
            <person name="Akiyama N."/>
            <person name="Yazawa K."/>
            <person name="Gonoi T."/>
            <person name="Mikami Y."/>
        </authorList>
    </citation>
    <scope>NUCLEOTIDE SEQUENCE [LARGE SCALE GENOMIC DNA]</scope>
    <source>
        <strain evidence="3">NBRC 107697</strain>
    </source>
</reference>
<comment type="caution">
    <text evidence="2">The sequence shown here is derived from an EMBL/GenBank/DDBJ whole genome shotgun (WGS) entry which is preliminary data.</text>
</comment>
<feature type="transmembrane region" description="Helical" evidence="1">
    <location>
        <begin position="72"/>
        <end position="91"/>
    </location>
</feature>
<feature type="transmembrane region" description="Helical" evidence="1">
    <location>
        <begin position="119"/>
        <end position="138"/>
    </location>
</feature>
<feature type="transmembrane region" description="Helical" evidence="1">
    <location>
        <begin position="325"/>
        <end position="351"/>
    </location>
</feature>
<gene>
    <name evidence="2" type="ORF">nbrc107697_09630</name>
</gene>
<feature type="transmembrane region" description="Helical" evidence="1">
    <location>
        <begin position="371"/>
        <end position="389"/>
    </location>
</feature>
<feature type="transmembrane region" description="Helical" evidence="1">
    <location>
        <begin position="150"/>
        <end position="169"/>
    </location>
</feature>
<evidence type="ECO:0000256" key="1">
    <source>
        <dbReference type="SAM" id="Phobius"/>
    </source>
</evidence>
<dbReference type="Proteomes" id="UP000444980">
    <property type="component" value="Unassembled WGS sequence"/>
</dbReference>